<dbReference type="InterPro" id="IPR004155">
    <property type="entry name" value="PBS_lyase_HEAT"/>
</dbReference>
<evidence type="ECO:0000259" key="1">
    <source>
        <dbReference type="PROSITE" id="PS50837"/>
    </source>
</evidence>
<organism evidence="2 3">
    <name type="scientific">Rotaria socialis</name>
    <dbReference type="NCBI Taxonomy" id="392032"/>
    <lineage>
        <taxon>Eukaryota</taxon>
        <taxon>Metazoa</taxon>
        <taxon>Spiralia</taxon>
        <taxon>Gnathifera</taxon>
        <taxon>Rotifera</taxon>
        <taxon>Eurotatoria</taxon>
        <taxon>Bdelloidea</taxon>
        <taxon>Philodinida</taxon>
        <taxon>Philodinidae</taxon>
        <taxon>Rotaria</taxon>
    </lineage>
</organism>
<comment type="caution">
    <text evidence="2">The sequence shown here is derived from an EMBL/GenBank/DDBJ whole genome shotgun (WGS) entry which is preliminary data.</text>
</comment>
<dbReference type="Gene3D" id="3.40.50.300">
    <property type="entry name" value="P-loop containing nucleotide triphosphate hydrolases"/>
    <property type="match status" value="1"/>
</dbReference>
<sequence>MVHTKEQTVKENKLRNVNQSNAIIDTFEEIYNTKIAIEIKDIFKECKDKTKKVLVLGRAGVGKTTFCRYVAHEWATCKIWSQYKLVVLIPLRRVTESRYPEGTQYSLIDLVKKEYFPCDELSTEGTRLFEELHKDGKVLWLLDGYDEFVQNMPAHLQDLFNQVRTQDHILTSSPYFVTLPYTAQIEIIGFTNDNISKYVKQFLNQIGSEAHNSSYEVENILSFLKQNPMISGIAHIPINLELICNVWDDTARLETKSLTITKLYDKLTEWLCRQYMARQKKNIQMTKDEDIFKDCHKPLAFLETLAFKGMENNSIILRSTLLKEVFMETRYSSEVFVDALNIGFLKPLNDNNLTDGSQNEVDKDHYFEHLSVQEFFAARYLVTVLNGSEPHKMIQFINHHKYNRRFASMLSFASGLLANSCNKKYIETFWDIILGEPLDMVGIRHIEIVLSCMEQAHHNTNFKQWKELINYIINSIKCAVHSEHTEIRTYLNDALLRSPSIANEREIITTFTNLLEANNTTRNERVLSLIIGLPIFYHQPQFIQFLVTALTGESSSSRCDACETLGCIGEKAPTKYVIAALVATLRNADDAVRRAAVGALGRIGETGATNDVIAALLIALRDPRDAVRAKACEALGQLGEKAARNDVIAALVTTLENADDNVRRTAVEALGRIGETGATDDVIAPLIA</sequence>
<dbReference type="Pfam" id="PF13646">
    <property type="entry name" value="HEAT_2"/>
    <property type="match status" value="1"/>
</dbReference>
<dbReference type="SMART" id="SM00567">
    <property type="entry name" value="EZ_HEAT"/>
    <property type="match status" value="3"/>
</dbReference>
<dbReference type="PANTHER" id="PTHR46312:SF2">
    <property type="entry name" value="NUCLEOTIDE-BINDING OLIGOMERIZATION DOMAIN-CONTAINING PROTEIN 2-LIKE"/>
    <property type="match status" value="1"/>
</dbReference>
<dbReference type="Pfam" id="PF05729">
    <property type="entry name" value="NACHT"/>
    <property type="match status" value="1"/>
</dbReference>
<evidence type="ECO:0000313" key="2">
    <source>
        <dbReference type="EMBL" id="CAF4885728.1"/>
    </source>
</evidence>
<dbReference type="InterPro" id="IPR027417">
    <property type="entry name" value="P-loop_NTPase"/>
</dbReference>
<name>A0A821U8N1_9BILA</name>
<proteinExistence type="predicted"/>
<evidence type="ECO:0000313" key="3">
    <source>
        <dbReference type="Proteomes" id="UP000663838"/>
    </source>
</evidence>
<dbReference type="InterPro" id="IPR007111">
    <property type="entry name" value="NACHT_NTPase"/>
</dbReference>
<accession>A0A821U8N1</accession>
<dbReference type="Gene3D" id="1.25.10.10">
    <property type="entry name" value="Leucine-rich Repeat Variant"/>
    <property type="match status" value="1"/>
</dbReference>
<reference evidence="2" key="1">
    <citation type="submission" date="2021-02" db="EMBL/GenBank/DDBJ databases">
        <authorList>
            <person name="Nowell W R."/>
        </authorList>
    </citation>
    <scope>NUCLEOTIDE SEQUENCE</scope>
</reference>
<dbReference type="InterPro" id="IPR011989">
    <property type="entry name" value="ARM-like"/>
</dbReference>
<feature type="non-terminal residue" evidence="2">
    <location>
        <position position="688"/>
    </location>
</feature>
<dbReference type="SUPFAM" id="SSF48371">
    <property type="entry name" value="ARM repeat"/>
    <property type="match status" value="1"/>
</dbReference>
<dbReference type="Proteomes" id="UP000663838">
    <property type="component" value="Unassembled WGS sequence"/>
</dbReference>
<feature type="domain" description="NACHT" evidence="1">
    <location>
        <begin position="51"/>
        <end position="174"/>
    </location>
</feature>
<dbReference type="SUPFAM" id="SSF52540">
    <property type="entry name" value="P-loop containing nucleoside triphosphate hydrolases"/>
    <property type="match status" value="1"/>
</dbReference>
<dbReference type="PANTHER" id="PTHR46312">
    <property type="entry name" value="NACHT DOMAIN-CONTAINING PROTEIN"/>
    <property type="match status" value="1"/>
</dbReference>
<dbReference type="EMBL" id="CAJOBS010004667">
    <property type="protein sequence ID" value="CAF4885728.1"/>
    <property type="molecule type" value="Genomic_DNA"/>
</dbReference>
<protein>
    <recommendedName>
        <fullName evidence="1">NACHT domain-containing protein</fullName>
    </recommendedName>
</protein>
<dbReference type="InterPro" id="IPR055496">
    <property type="entry name" value="DUF7068"/>
</dbReference>
<gene>
    <name evidence="2" type="ORF">TOA249_LOCUS29608</name>
</gene>
<dbReference type="PROSITE" id="PS50837">
    <property type="entry name" value="NACHT"/>
    <property type="match status" value="1"/>
</dbReference>
<dbReference type="AlphaFoldDB" id="A0A821U8N1"/>
<dbReference type="InterPro" id="IPR016024">
    <property type="entry name" value="ARM-type_fold"/>
</dbReference>
<dbReference type="Pfam" id="PF23238">
    <property type="entry name" value="DUF7068"/>
    <property type="match status" value="1"/>
</dbReference>